<dbReference type="Pfam" id="PF09327">
    <property type="entry name" value="Phage_Tail_Tip"/>
    <property type="match status" value="1"/>
</dbReference>
<dbReference type="PROSITE" id="PS50853">
    <property type="entry name" value="FN3"/>
    <property type="match status" value="1"/>
</dbReference>
<dbReference type="OrthoDB" id="109844at2"/>
<accession>A0A1Q5TH07</accession>
<dbReference type="InterPro" id="IPR003961">
    <property type="entry name" value="FN3_dom"/>
</dbReference>
<dbReference type="STRING" id="1873482.Xedl_03621"/>
<dbReference type="InterPro" id="IPR036116">
    <property type="entry name" value="FN3_sf"/>
</dbReference>
<feature type="domain" description="Fibronectin type-III" evidence="2">
    <location>
        <begin position="716"/>
        <end position="811"/>
    </location>
</feature>
<evidence type="ECO:0000313" key="3">
    <source>
        <dbReference type="EMBL" id="OKO99492.1"/>
    </source>
</evidence>
<evidence type="ECO:0000259" key="2">
    <source>
        <dbReference type="PROSITE" id="PS50853"/>
    </source>
</evidence>
<dbReference type="AlphaFoldDB" id="A0A1Q5TH07"/>
<comment type="caution">
    <text evidence="3">The sequence shown here is derived from an EMBL/GenBank/DDBJ whole genome shotgun (WGS) entry which is preliminary data.</text>
</comment>
<dbReference type="SUPFAM" id="SSF49265">
    <property type="entry name" value="Fibronectin type III"/>
    <property type="match status" value="1"/>
</dbReference>
<dbReference type="PANTHER" id="PTHR36251">
    <property type="entry name" value="FELS-1 PROPHAGE HOST SPECIFICITY PROTEIN-RELATED"/>
    <property type="match status" value="1"/>
</dbReference>
<reference evidence="3 4" key="1">
    <citation type="submission" date="2016-09" db="EMBL/GenBank/DDBJ databases">
        <title>Xenorhabdus thuongxuanensis sp. nov. and Xenorhabdus eapokensis sp. nov., isolated from Steinernema species.</title>
        <authorList>
            <person name="Kaempfer P."/>
            <person name="Tobias N.J."/>
            <person name="Phan Ke L."/>
            <person name="Bode H.B."/>
            <person name="Glaeser S.P."/>
        </authorList>
    </citation>
    <scope>NUCLEOTIDE SEQUENCE [LARGE SCALE GENOMIC DNA]</scope>
    <source>
        <strain evidence="3 4">DL20</strain>
    </source>
</reference>
<gene>
    <name evidence="3" type="ORF">Xedl_03621</name>
</gene>
<proteinExistence type="predicted"/>
<dbReference type="Pfam" id="PF24801">
    <property type="entry name" value="FNIII-A_GpJ"/>
    <property type="match status" value="1"/>
</dbReference>
<evidence type="ECO:0000256" key="1">
    <source>
        <dbReference type="SAM" id="MobiDB-lite"/>
    </source>
</evidence>
<dbReference type="InterPro" id="IPR015406">
    <property type="entry name" value="GpJ_CSF"/>
</dbReference>
<dbReference type="InterPro" id="IPR053171">
    <property type="entry name" value="Viral_Tip_Attach_Protein"/>
</dbReference>
<keyword evidence="4" id="KW-1185">Reference proteome</keyword>
<dbReference type="CDD" id="cd00063">
    <property type="entry name" value="FN3"/>
    <property type="match status" value="1"/>
</dbReference>
<dbReference type="Pfam" id="PF13550">
    <property type="entry name" value="Phage-tail_3"/>
    <property type="match status" value="1"/>
</dbReference>
<dbReference type="Proteomes" id="UP000186268">
    <property type="component" value="Unassembled WGS sequence"/>
</dbReference>
<organism evidence="3 4">
    <name type="scientific">Xenorhabdus eapokensis</name>
    <dbReference type="NCBI Taxonomy" id="1873482"/>
    <lineage>
        <taxon>Bacteria</taxon>
        <taxon>Pseudomonadati</taxon>
        <taxon>Pseudomonadota</taxon>
        <taxon>Gammaproteobacteria</taxon>
        <taxon>Enterobacterales</taxon>
        <taxon>Morganellaceae</taxon>
        <taxon>Xenorhabdus</taxon>
    </lineage>
</organism>
<dbReference type="Gene3D" id="2.60.40.10">
    <property type="entry name" value="Immunoglobulins"/>
    <property type="match status" value="1"/>
</dbReference>
<protein>
    <submittedName>
        <fullName evidence="3">Host specificity protein</fullName>
    </submittedName>
</protein>
<dbReference type="InterPro" id="IPR055385">
    <property type="entry name" value="GpJ_HDII-ins2"/>
</dbReference>
<evidence type="ECO:0000313" key="4">
    <source>
        <dbReference type="Proteomes" id="UP000186268"/>
    </source>
</evidence>
<dbReference type="InterPro" id="IPR013783">
    <property type="entry name" value="Ig-like_fold"/>
</dbReference>
<dbReference type="InterPro" id="IPR032876">
    <property type="entry name" value="J_dom"/>
</dbReference>
<feature type="region of interest" description="Disordered" evidence="1">
    <location>
        <begin position="1"/>
        <end position="21"/>
    </location>
</feature>
<sequence length="1237" mass="135613">MGNFIQGSKGGGGGHTPIESPDSIQSIAKARVLLALGEGEFAGELDDTRIFLDGTPIGNTDGTKNFTGVKSEFRPGTQAQEYIKGMPAAENEIRLGIELKSDTPWVRSVSNTKLSAVRVRLGWPVLQQQHDNGDVTGYRVDYIIELATDGGAYKEVLKAAVDDKTTTLYERSHRVDLPNATTGWQIRVRKLTPDAKSGRIADKMNLMAFTEIIDAKLRYPNTALLYVEFDAQQFPNIPQISCKPKGRVIRVPDNYDPVSRTYSGIWSGGFKWAYSDNPAWVFYDIILSDMFGLGNRINSAQIDETELYRIAQYCDQLVPDGKGGGGTEPRFTCNVYIQSREEAWTVLTDLAAIFRGTTYWGANEFVALADMPADVSYLFNQSNVINGDFSYSGASERTRYSVAMVSWSDPENHYADTIEAVSDDALVRRYGINQTEITAIGCTRQSEAQRRGRWALLTNSRDSVVSFKVGLEGQIPLPGHIIGVADKNRAGRIIGGRISAVSERNITLDRKPDGKAGDRLLVNLPSGTSQGRTIQAINDNIVTVTTAYSETPQVEAGWAIDANDLFIQQYRVVSIRDSSDGTFEISAAYHNPDKYARIDTGARIEDRPISVIPPGVQSPPKNVTINSYSVVNQGIAVTTLRVTWDAAENAIAYEAEWRRDNGNWISAPRTSTQGFEVPNIYAGRYQARVRAINAAEISSIWANAPETHLKGKEGNPPTPLAFRTTPIIFGIQLDWGFAAQTDDTLKTEIQYSRTNDSEGLMLLADIPYPQRTHTLQGLAAGVAFWFRARLVDKSGNQSPWTAFVRGESSSDADWIVKAAGNQFLTAEAGKRLQSQLDYQAEAALINGAANQENAYQLIVKDGENKAEIKRLDRVFADSQTAWAQQITEVKAEIQNDIKASVLENKKAITKVDSALAESEQRTQAQFKEQSAILREKATAVFDIDGNGYAIKDIGAGVNYRGQYYGAGMVVGAEVKNGRVETHFGVRANQFTVVNPNNGKLEPVFVIKNGQVFTKDTFIEDGSITNAKIGNYIQSRDYTAGRAGWKIDKGGSAEFNNVTVRGAVHATSGTFTGTINGADGNFSGTIYANKIIGDVVSVTLGNFSEGRAFPNYGRESIFFHKRLNERMPYDRIFIYGPIVAQLYTTERHYTGGANVVVYVDNVLVAEQGFELGALDSWTQTFGNGPQCISGTLFTPPIVIRANTTPTIKVTLEARGSGTTYKTPGIGLLFKASSQWTNA</sequence>
<dbReference type="PANTHER" id="PTHR36251:SF2">
    <property type="entry name" value="GIFSY-2 PROPHAGE HOST SPECIFICITY PROTEIN J, PHAGE LAMBDA"/>
    <property type="match status" value="1"/>
</dbReference>
<dbReference type="EMBL" id="MKGQ01000051">
    <property type="protein sequence ID" value="OKO99492.1"/>
    <property type="molecule type" value="Genomic_DNA"/>
</dbReference>
<dbReference type="RefSeq" id="WP_074025142.1">
    <property type="nucleotide sequence ID" value="NZ_CAWNAG010000160.1"/>
</dbReference>
<name>A0A1Q5TH07_9GAMM</name>